<organism evidence="1 2">
    <name type="scientific">Roseiterribacter gracilis</name>
    <dbReference type="NCBI Taxonomy" id="2812848"/>
    <lineage>
        <taxon>Bacteria</taxon>
        <taxon>Pseudomonadati</taxon>
        <taxon>Pseudomonadota</taxon>
        <taxon>Alphaproteobacteria</taxon>
        <taxon>Rhodospirillales</taxon>
        <taxon>Roseiterribacteraceae</taxon>
        <taxon>Roseiterribacter</taxon>
    </lineage>
</organism>
<dbReference type="EMBL" id="BOPV01000001">
    <property type="protein sequence ID" value="GIL41420.1"/>
    <property type="molecule type" value="Genomic_DNA"/>
</dbReference>
<accession>A0A8S8XKT0</accession>
<evidence type="ECO:0000313" key="1">
    <source>
        <dbReference type="EMBL" id="GIL41420.1"/>
    </source>
</evidence>
<gene>
    <name evidence="1" type="ORF">TMPK1_36570</name>
</gene>
<proteinExistence type="predicted"/>
<reference evidence="1" key="1">
    <citation type="submission" date="2021-02" db="EMBL/GenBank/DDBJ databases">
        <title>Genome sequence of Rhodospirillales sp. strain TMPK1 isolated from soil.</title>
        <authorList>
            <person name="Nakai R."/>
            <person name="Kusada H."/>
            <person name="Tamaki H."/>
        </authorList>
    </citation>
    <scope>NUCLEOTIDE SEQUENCE</scope>
    <source>
        <strain evidence="1">TMPK1</strain>
    </source>
</reference>
<keyword evidence="2" id="KW-1185">Reference proteome</keyword>
<evidence type="ECO:0000313" key="2">
    <source>
        <dbReference type="Proteomes" id="UP000681075"/>
    </source>
</evidence>
<comment type="caution">
    <text evidence="1">The sequence shown here is derived from an EMBL/GenBank/DDBJ whole genome shotgun (WGS) entry which is preliminary data.</text>
</comment>
<dbReference type="RefSeq" id="WP_420244900.1">
    <property type="nucleotide sequence ID" value="NZ_BOPV01000001.1"/>
</dbReference>
<dbReference type="AlphaFoldDB" id="A0A8S8XKT0"/>
<protein>
    <submittedName>
        <fullName evidence="1">Uncharacterized protein</fullName>
    </submittedName>
</protein>
<name>A0A8S8XKT0_9PROT</name>
<sequence length="369" mass="42288">MRDPSLEAVLTSGSSRVFNCAAAFDRLPEGVGALFRTRLLNASVLIKDTPPPDVELRAAPGDRRRRRIATKLYLPYDTRDIYLGGVTVYYGTKEFETALTDMLDLKTPATREAFTLDCYVLDMIDTVPSVSPFLLRDKFRMKRILINQAYYDVPAEEWVAIDGFVRSQLMRMVRSLYPGEGDKSDQFTKLLDLLWHLEDCDELRALGRVFRIPEQEVLDTFFAWKGVIFYGYEHARRKEAIHNLLRWLEDTKKLLDPKQKRDDAIKTLILHLLGALSTVVVDVESKLNLYQNAFNQLFLSQADYAPFLKFLEGAQSYFQSIGIGLARLDHLTEIWERGGADRRRLAMPDRAELLRILVDHGPSADAMDD</sequence>
<dbReference type="Proteomes" id="UP000681075">
    <property type="component" value="Unassembled WGS sequence"/>
</dbReference>